<keyword evidence="2" id="KW-1185">Reference proteome</keyword>
<reference evidence="1" key="1">
    <citation type="submission" date="2021-10" db="EMBL/GenBank/DDBJ databases">
        <title>Tropical sea cucumber genome reveals ecological adaptation and Cuvierian tubules defense mechanism.</title>
        <authorList>
            <person name="Chen T."/>
        </authorList>
    </citation>
    <scope>NUCLEOTIDE SEQUENCE</scope>
    <source>
        <strain evidence="1">Nanhai2018</strain>
        <tissue evidence="1">Muscle</tissue>
    </source>
</reference>
<gene>
    <name evidence="1" type="ORF">HOLleu_01478</name>
</gene>
<proteinExistence type="predicted"/>
<name>A0A9Q1HGG1_HOLLE</name>
<comment type="caution">
    <text evidence="1">The sequence shown here is derived from an EMBL/GenBank/DDBJ whole genome shotgun (WGS) entry which is preliminary data.</text>
</comment>
<sequence>MHRSKLRTIQLVSLCPSIHVKTYGLNNVLFPLLEDLKVLERDGIKFSKDGMLPLMVGRLVPIGCPAWHVLLLLLDVVEYCTSPEVTPALSMFLSDLINDFLTSYFAVFPDVSMKPKFHYLIHYPQMLLQFGPLINT</sequence>
<accession>A0A9Q1HGG1</accession>
<dbReference type="OrthoDB" id="6506336at2759"/>
<dbReference type="AlphaFoldDB" id="A0A9Q1HGG1"/>
<dbReference type="Proteomes" id="UP001152320">
    <property type="component" value="Chromosome 1"/>
</dbReference>
<dbReference type="EMBL" id="JAIZAY010000001">
    <property type="protein sequence ID" value="KAJ8048957.1"/>
    <property type="molecule type" value="Genomic_DNA"/>
</dbReference>
<evidence type="ECO:0000313" key="1">
    <source>
        <dbReference type="EMBL" id="KAJ8048957.1"/>
    </source>
</evidence>
<organism evidence="1 2">
    <name type="scientific">Holothuria leucospilota</name>
    <name type="common">Black long sea cucumber</name>
    <name type="synonym">Mertensiothuria leucospilota</name>
    <dbReference type="NCBI Taxonomy" id="206669"/>
    <lineage>
        <taxon>Eukaryota</taxon>
        <taxon>Metazoa</taxon>
        <taxon>Echinodermata</taxon>
        <taxon>Eleutherozoa</taxon>
        <taxon>Echinozoa</taxon>
        <taxon>Holothuroidea</taxon>
        <taxon>Aspidochirotacea</taxon>
        <taxon>Aspidochirotida</taxon>
        <taxon>Holothuriidae</taxon>
        <taxon>Holothuria</taxon>
    </lineage>
</organism>
<evidence type="ECO:0000313" key="2">
    <source>
        <dbReference type="Proteomes" id="UP001152320"/>
    </source>
</evidence>
<protein>
    <submittedName>
        <fullName evidence="1">Uncharacterized protein</fullName>
    </submittedName>
</protein>